<dbReference type="EMBL" id="PZZZ01000001">
    <property type="protein sequence ID" value="PTM98912.1"/>
    <property type="molecule type" value="Genomic_DNA"/>
</dbReference>
<keyword evidence="5" id="KW-1185">Reference proteome</keyword>
<dbReference type="AlphaFoldDB" id="A0A2T5BIX1"/>
<reference evidence="4 5" key="1">
    <citation type="submission" date="2018-04" db="EMBL/GenBank/DDBJ databases">
        <title>Genomic Encyclopedia of Type Strains, Phase IV (KMG-IV): sequencing the most valuable type-strain genomes for metagenomic binning, comparative biology and taxonomic classification.</title>
        <authorList>
            <person name="Goeker M."/>
        </authorList>
    </citation>
    <scope>NUCLEOTIDE SEQUENCE [LARGE SCALE GENOMIC DNA]</scope>
    <source>
        <strain evidence="4 5">DSM 7138</strain>
    </source>
</reference>
<evidence type="ECO:0000256" key="1">
    <source>
        <dbReference type="ARBA" id="ARBA00022679"/>
    </source>
</evidence>
<sequence>MFFVRTATERDLPQVSALLAEAWHATYYAFYGAARVSEITAKWHSVEALKAQLARRDAEFVVADDGKALGGMGYAAMSKSEPGVAVLHQLYVLPQYQRQGIGRDIFAELETCFPDAKKMRLEVAPENAQAVGFYTAHGFAKIGETASCGGEHSGIAAWVLEKALH</sequence>
<dbReference type="PROSITE" id="PS51186">
    <property type="entry name" value="GNAT"/>
    <property type="match status" value="1"/>
</dbReference>
<dbReference type="InterPro" id="IPR050832">
    <property type="entry name" value="Bact_Acetyltransf"/>
</dbReference>
<dbReference type="PANTHER" id="PTHR43877">
    <property type="entry name" value="AMINOALKYLPHOSPHONATE N-ACETYLTRANSFERASE-RELATED-RELATED"/>
    <property type="match status" value="1"/>
</dbReference>
<gene>
    <name evidence="4" type="ORF">C7449_101578</name>
</gene>
<dbReference type="RefSeq" id="WP_108001238.1">
    <property type="nucleotide sequence ID" value="NZ_JBHEEX010000006.1"/>
</dbReference>
<evidence type="ECO:0000256" key="2">
    <source>
        <dbReference type="ARBA" id="ARBA00023315"/>
    </source>
</evidence>
<keyword evidence="2" id="KW-0012">Acyltransferase</keyword>
<dbReference type="CDD" id="cd04301">
    <property type="entry name" value="NAT_SF"/>
    <property type="match status" value="1"/>
</dbReference>
<dbReference type="GO" id="GO:0016747">
    <property type="term" value="F:acyltransferase activity, transferring groups other than amino-acyl groups"/>
    <property type="evidence" value="ECO:0007669"/>
    <property type="project" value="InterPro"/>
</dbReference>
<accession>A0A2T5BIX1</accession>
<feature type="domain" description="N-acetyltransferase" evidence="3">
    <location>
        <begin position="2"/>
        <end position="165"/>
    </location>
</feature>
<evidence type="ECO:0000313" key="5">
    <source>
        <dbReference type="Proteomes" id="UP000241247"/>
    </source>
</evidence>
<dbReference type="Pfam" id="PF13673">
    <property type="entry name" value="Acetyltransf_10"/>
    <property type="match status" value="1"/>
</dbReference>
<proteinExistence type="predicted"/>
<comment type="caution">
    <text evidence="4">The sequence shown here is derived from an EMBL/GenBank/DDBJ whole genome shotgun (WGS) entry which is preliminary data.</text>
</comment>
<dbReference type="Gene3D" id="3.40.630.30">
    <property type="match status" value="1"/>
</dbReference>
<keyword evidence="1" id="KW-0808">Transferase</keyword>
<dbReference type="GO" id="GO:0005840">
    <property type="term" value="C:ribosome"/>
    <property type="evidence" value="ECO:0007669"/>
    <property type="project" value="UniProtKB-KW"/>
</dbReference>
<name>A0A2T5BIX1_MYCDI</name>
<evidence type="ECO:0000259" key="3">
    <source>
        <dbReference type="PROSITE" id="PS51186"/>
    </source>
</evidence>
<evidence type="ECO:0000313" key="4">
    <source>
        <dbReference type="EMBL" id="PTM98912.1"/>
    </source>
</evidence>
<dbReference type="InterPro" id="IPR000182">
    <property type="entry name" value="GNAT_dom"/>
</dbReference>
<keyword evidence="4" id="KW-0687">Ribonucleoprotein</keyword>
<keyword evidence="4" id="KW-0689">Ribosomal protein</keyword>
<organism evidence="4 5">
    <name type="scientific">Mycoplana dimorpha</name>
    <dbReference type="NCBI Taxonomy" id="28320"/>
    <lineage>
        <taxon>Bacteria</taxon>
        <taxon>Pseudomonadati</taxon>
        <taxon>Pseudomonadota</taxon>
        <taxon>Alphaproteobacteria</taxon>
        <taxon>Hyphomicrobiales</taxon>
        <taxon>Rhizobiaceae</taxon>
        <taxon>Mycoplana</taxon>
    </lineage>
</organism>
<dbReference type="PANTHER" id="PTHR43877:SF1">
    <property type="entry name" value="ACETYLTRANSFERASE"/>
    <property type="match status" value="1"/>
</dbReference>
<protein>
    <submittedName>
        <fullName evidence="4">Ribosomal protein S18 acetylase RimI-like enzyme</fullName>
    </submittedName>
</protein>
<dbReference type="Proteomes" id="UP000241247">
    <property type="component" value="Unassembled WGS sequence"/>
</dbReference>
<dbReference type="InterPro" id="IPR016181">
    <property type="entry name" value="Acyl_CoA_acyltransferase"/>
</dbReference>
<dbReference type="OrthoDB" id="7925327at2"/>
<dbReference type="SUPFAM" id="SSF55729">
    <property type="entry name" value="Acyl-CoA N-acyltransferases (Nat)"/>
    <property type="match status" value="1"/>
</dbReference>